<proteinExistence type="predicted"/>
<name>A0A381UDF8_9ZZZZ</name>
<accession>A0A381UDF8</accession>
<dbReference type="AlphaFoldDB" id="A0A381UDF8"/>
<organism evidence="1">
    <name type="scientific">marine metagenome</name>
    <dbReference type="NCBI Taxonomy" id="408172"/>
    <lineage>
        <taxon>unclassified sequences</taxon>
        <taxon>metagenomes</taxon>
        <taxon>ecological metagenomes</taxon>
    </lineage>
</organism>
<sequence length="99" mass="10956">MRELEDCWPLAITRRRLPAKSVLSPAPPIMCRLLRGVATRNTFGRSTRWVALSSSLPTPRPYPWAEFGVFSPLTTEGPNFVHLSFDILQGGNSGISTSI</sequence>
<reference evidence="1" key="1">
    <citation type="submission" date="2018-05" db="EMBL/GenBank/DDBJ databases">
        <authorList>
            <person name="Lanie J.A."/>
            <person name="Ng W.-L."/>
            <person name="Kazmierczak K.M."/>
            <person name="Andrzejewski T.M."/>
            <person name="Davidsen T.M."/>
            <person name="Wayne K.J."/>
            <person name="Tettelin H."/>
            <person name="Glass J.I."/>
            <person name="Rusch D."/>
            <person name="Podicherti R."/>
            <person name="Tsui H.-C.T."/>
            <person name="Winkler M.E."/>
        </authorList>
    </citation>
    <scope>NUCLEOTIDE SEQUENCE</scope>
</reference>
<dbReference type="EMBL" id="UINC01006084">
    <property type="protein sequence ID" value="SVA25377.1"/>
    <property type="molecule type" value="Genomic_DNA"/>
</dbReference>
<gene>
    <name evidence="1" type="ORF">METZ01_LOCUS78231</name>
</gene>
<protein>
    <submittedName>
        <fullName evidence="1">Uncharacterized protein</fullName>
    </submittedName>
</protein>
<evidence type="ECO:0000313" key="1">
    <source>
        <dbReference type="EMBL" id="SVA25377.1"/>
    </source>
</evidence>